<dbReference type="PANTHER" id="PTHR35796:SF3">
    <property type="entry name" value="BHLH DOMAIN-CONTAINING PROTEIN"/>
    <property type="match status" value="1"/>
</dbReference>
<evidence type="ECO:0000256" key="1">
    <source>
        <dbReference type="SAM" id="Coils"/>
    </source>
</evidence>
<dbReference type="OrthoDB" id="101408at2759"/>
<feature type="coiled-coil region" evidence="1">
    <location>
        <begin position="84"/>
        <end position="111"/>
    </location>
</feature>
<proteinExistence type="predicted"/>
<evidence type="ECO:0000256" key="2">
    <source>
        <dbReference type="SAM" id="MobiDB-lite"/>
    </source>
</evidence>
<keyword evidence="1" id="KW-0175">Coiled coil</keyword>
<accession>A0A080ZTI5</accession>
<keyword evidence="3" id="KW-1133">Transmembrane helix</keyword>
<feature type="non-terminal residue" evidence="4">
    <location>
        <position position="1"/>
    </location>
</feature>
<keyword evidence="3" id="KW-0812">Transmembrane</keyword>
<feature type="transmembrane region" description="Helical" evidence="3">
    <location>
        <begin position="274"/>
        <end position="296"/>
    </location>
</feature>
<evidence type="ECO:0008006" key="6">
    <source>
        <dbReference type="Google" id="ProtNLM"/>
    </source>
</evidence>
<evidence type="ECO:0000313" key="4">
    <source>
        <dbReference type="EMBL" id="ETO69946.1"/>
    </source>
</evidence>
<evidence type="ECO:0000313" key="5">
    <source>
        <dbReference type="Proteomes" id="UP000028582"/>
    </source>
</evidence>
<gene>
    <name evidence="4" type="ORF">F444_13546</name>
</gene>
<keyword evidence="3" id="KW-0472">Membrane</keyword>
<protein>
    <recommendedName>
        <fullName evidence="6">M96 mating-specific protein family</fullName>
    </recommendedName>
</protein>
<dbReference type="AlphaFoldDB" id="A0A080ZTI5"/>
<organism evidence="4 5">
    <name type="scientific">Phytophthora nicotianae P1976</name>
    <dbReference type="NCBI Taxonomy" id="1317066"/>
    <lineage>
        <taxon>Eukaryota</taxon>
        <taxon>Sar</taxon>
        <taxon>Stramenopiles</taxon>
        <taxon>Oomycota</taxon>
        <taxon>Peronosporomycetes</taxon>
        <taxon>Peronosporales</taxon>
        <taxon>Peronosporaceae</taxon>
        <taxon>Phytophthora</taxon>
    </lineage>
</organism>
<dbReference type="Proteomes" id="UP000028582">
    <property type="component" value="Unassembled WGS sequence"/>
</dbReference>
<reference evidence="4 5" key="1">
    <citation type="submission" date="2013-11" db="EMBL/GenBank/DDBJ databases">
        <title>The Genome Sequence of Phytophthora parasitica P1976.</title>
        <authorList>
            <consortium name="The Broad Institute Genomics Platform"/>
            <person name="Russ C."/>
            <person name="Tyler B."/>
            <person name="Panabieres F."/>
            <person name="Shan W."/>
            <person name="Tripathy S."/>
            <person name="Grunwald N."/>
            <person name="Machado M."/>
            <person name="Johnson C.S."/>
            <person name="Walker B."/>
            <person name="Young S."/>
            <person name="Zeng Q."/>
            <person name="Gargeya S."/>
            <person name="Fitzgerald M."/>
            <person name="Haas B."/>
            <person name="Abouelleil A."/>
            <person name="Allen A.W."/>
            <person name="Alvarado L."/>
            <person name="Arachchi H.M."/>
            <person name="Berlin A.M."/>
            <person name="Chapman S.B."/>
            <person name="Gainer-Dewar J."/>
            <person name="Goldberg J."/>
            <person name="Griggs A."/>
            <person name="Gujja S."/>
            <person name="Hansen M."/>
            <person name="Howarth C."/>
            <person name="Imamovic A."/>
            <person name="Ireland A."/>
            <person name="Larimer J."/>
            <person name="McCowan C."/>
            <person name="Murphy C."/>
            <person name="Pearson M."/>
            <person name="Poon T.W."/>
            <person name="Priest M."/>
            <person name="Roberts A."/>
            <person name="Saif S."/>
            <person name="Shea T."/>
            <person name="Sisk P."/>
            <person name="Sykes S."/>
            <person name="Wortman J."/>
            <person name="Nusbaum C."/>
            <person name="Birren B."/>
        </authorList>
    </citation>
    <scope>NUCLEOTIDE SEQUENCE [LARGE SCALE GENOMIC DNA]</scope>
    <source>
        <strain evidence="4 5">P1976</strain>
    </source>
</reference>
<feature type="compositionally biased region" description="Basic residues" evidence="2">
    <location>
        <begin position="66"/>
        <end position="75"/>
    </location>
</feature>
<dbReference type="EMBL" id="ANJA01002451">
    <property type="protein sequence ID" value="ETO69946.1"/>
    <property type="molecule type" value="Genomic_DNA"/>
</dbReference>
<comment type="caution">
    <text evidence="4">The sequence shown here is derived from an EMBL/GenBank/DDBJ whole genome shotgun (WGS) entry which is preliminary data.</text>
</comment>
<name>A0A080ZTI5_PHYNI</name>
<sequence>RHSSIPKMSSILVTDTDESATLEATLAFLDAWEAPTTKRSFDPTVSSFHTPARCLTPQQKQQDQHSRRKKPRRKYPNSSSTVLQRRKKAEILALRTQVEQLELQLTQLKQVPAAKYALNDVEGALLVEPSHSPIGWAEQATMQYRGRLQSEKTNIKLKSIMANQIKVSEALRTLLQKTAAMEDMDFLHPDPCKPLADGLSSMELLEKRVESLYLDADAVFKPEWMNSISVEAMVKQNQSLGKTVEIISTTPMLCPLKVASDTLWNWFSLAKVQYATFFFFNVFTFTKIYFFFFFTIQPVRERTNILERNYTLLLESQIGTLEFRKQNFVRRFEETDRVVVIWADILRLPKHKLQFRNQTWMFITPSADAPNDASVLRTFQQLFVDNDESHQVQGASFAEKSAFQELSKLYRRFLQSQQRVMLEETRAGANAFGITV</sequence>
<evidence type="ECO:0000256" key="3">
    <source>
        <dbReference type="SAM" id="Phobius"/>
    </source>
</evidence>
<feature type="region of interest" description="Disordered" evidence="2">
    <location>
        <begin position="42"/>
        <end position="82"/>
    </location>
</feature>
<dbReference type="PANTHER" id="PTHR35796">
    <property type="entry name" value="HYPOTHETICAL CYTOSOLIC PROTEIN"/>
    <property type="match status" value="1"/>
</dbReference>